<dbReference type="RefSeq" id="WP_005910247.1">
    <property type="nucleotide sequence ID" value="NZ_CP012713.1"/>
</dbReference>
<keyword evidence="5" id="KW-0862">Zinc</keyword>
<dbReference type="GO" id="GO:0046654">
    <property type="term" value="P:tetrahydrofolate biosynthetic process"/>
    <property type="evidence" value="ECO:0007669"/>
    <property type="project" value="UniProtKB-UniRule"/>
</dbReference>
<keyword evidence="5" id="KW-0342">GTP-binding</keyword>
<evidence type="ECO:0000256" key="2">
    <source>
        <dbReference type="ARBA" id="ARBA00005080"/>
    </source>
</evidence>
<feature type="binding site" evidence="5">
    <location>
        <position position="146"/>
    </location>
    <ligand>
        <name>Zn(2+)</name>
        <dbReference type="ChEBI" id="CHEBI:29105"/>
    </ligand>
</feature>
<dbReference type="PROSITE" id="PS00860">
    <property type="entry name" value="GTP_CYCLOHYDROL_1_2"/>
    <property type="match status" value="1"/>
</dbReference>
<dbReference type="Gene3D" id="3.30.1130.10">
    <property type="match status" value="1"/>
</dbReference>
<feature type="binding site" evidence="5">
    <location>
        <position position="78"/>
    </location>
    <ligand>
        <name>Zn(2+)</name>
        <dbReference type="ChEBI" id="CHEBI:29105"/>
    </ligand>
</feature>
<dbReference type="FunFam" id="3.30.1130.10:FF:000001">
    <property type="entry name" value="GTP cyclohydrolase 1"/>
    <property type="match status" value="1"/>
</dbReference>
<comment type="pathway">
    <text evidence="2 5">Cofactor biosynthesis; 7,8-dihydroneopterin triphosphate biosynthesis; 7,8-dihydroneopterin triphosphate from GTP: step 1/1.</text>
</comment>
<evidence type="ECO:0000256" key="4">
    <source>
        <dbReference type="ARBA" id="ARBA00022801"/>
    </source>
</evidence>
<accession>A0A0M5M5T7</accession>
<dbReference type="Gene3D" id="1.10.286.10">
    <property type="match status" value="1"/>
</dbReference>
<evidence type="ECO:0000313" key="7">
    <source>
        <dbReference type="Proteomes" id="UP000063147"/>
    </source>
</evidence>
<evidence type="ECO:0000256" key="5">
    <source>
        <dbReference type="HAMAP-Rule" id="MF_00223"/>
    </source>
</evidence>
<dbReference type="HAMAP" id="MF_00223">
    <property type="entry name" value="FolE"/>
    <property type="match status" value="1"/>
</dbReference>
<comment type="catalytic activity">
    <reaction evidence="1 5">
        <text>GTP + H2O = 7,8-dihydroneopterin 3'-triphosphate + formate + H(+)</text>
        <dbReference type="Rhea" id="RHEA:17473"/>
        <dbReference type="ChEBI" id="CHEBI:15377"/>
        <dbReference type="ChEBI" id="CHEBI:15378"/>
        <dbReference type="ChEBI" id="CHEBI:15740"/>
        <dbReference type="ChEBI" id="CHEBI:37565"/>
        <dbReference type="ChEBI" id="CHEBI:58462"/>
        <dbReference type="EC" id="3.5.4.16"/>
    </reaction>
</comment>
<dbReference type="PANTHER" id="PTHR11109:SF7">
    <property type="entry name" value="GTP CYCLOHYDROLASE 1"/>
    <property type="match status" value="1"/>
</dbReference>
<dbReference type="OrthoDB" id="9801207at2"/>
<dbReference type="GO" id="GO:0006729">
    <property type="term" value="P:tetrahydrobiopterin biosynthetic process"/>
    <property type="evidence" value="ECO:0007669"/>
    <property type="project" value="TreeGrafter"/>
</dbReference>
<evidence type="ECO:0000313" key="6">
    <source>
        <dbReference type="EMBL" id="ALF16831.1"/>
    </source>
</evidence>
<feature type="binding site" evidence="5">
    <location>
        <position position="75"/>
    </location>
    <ligand>
        <name>Zn(2+)</name>
        <dbReference type="ChEBI" id="CHEBI:29105"/>
    </ligand>
</feature>
<dbReference type="InterPro" id="IPR020602">
    <property type="entry name" value="GTP_CycHdrlase_I_dom"/>
</dbReference>
<dbReference type="UniPathway" id="UPA00848">
    <property type="reaction ID" value="UER00151"/>
</dbReference>
<dbReference type="GO" id="GO:0006730">
    <property type="term" value="P:one-carbon metabolic process"/>
    <property type="evidence" value="ECO:0007669"/>
    <property type="project" value="UniProtKB-UniRule"/>
</dbReference>
<dbReference type="EC" id="3.5.4.16" evidence="5"/>
<dbReference type="PROSITE" id="PS00859">
    <property type="entry name" value="GTP_CYCLOHYDROL_1_1"/>
    <property type="match status" value="1"/>
</dbReference>
<name>A0A0M5M5T7_9FUSO</name>
<dbReference type="EMBL" id="CP012713">
    <property type="protein sequence ID" value="ALF16831.1"/>
    <property type="molecule type" value="Genomic_DNA"/>
</dbReference>
<evidence type="ECO:0000256" key="1">
    <source>
        <dbReference type="ARBA" id="ARBA00001052"/>
    </source>
</evidence>
<dbReference type="GO" id="GO:0008270">
    <property type="term" value="F:zinc ion binding"/>
    <property type="evidence" value="ECO:0007669"/>
    <property type="project" value="UniProtKB-UniRule"/>
</dbReference>
<proteinExistence type="inferred from homology"/>
<gene>
    <name evidence="5" type="primary">folE</name>
    <name evidence="6" type="ORF">RN98_00845</name>
</gene>
<dbReference type="NCBIfam" id="NF006825">
    <property type="entry name" value="PRK09347.1-2"/>
    <property type="match status" value="1"/>
</dbReference>
<dbReference type="Pfam" id="PF01227">
    <property type="entry name" value="GTP_cyclohydroI"/>
    <property type="match status" value="1"/>
</dbReference>
<dbReference type="PATRIC" id="fig|76859.3.peg.171"/>
<keyword evidence="4 5" id="KW-0378">Hydrolase</keyword>
<keyword evidence="5" id="KW-0479">Metal-binding</keyword>
<organism evidence="6">
    <name type="scientific">Fusobacterium animalis</name>
    <dbReference type="NCBI Taxonomy" id="76859"/>
    <lineage>
        <taxon>Bacteria</taxon>
        <taxon>Fusobacteriati</taxon>
        <taxon>Fusobacteriota</taxon>
        <taxon>Fusobacteriia</taxon>
        <taxon>Fusobacteriales</taxon>
        <taxon>Fusobacteriaceae</taxon>
        <taxon>Fusobacterium</taxon>
    </lineage>
</organism>
<comment type="similarity">
    <text evidence="5">Belongs to the GTP cyclohydrolase I family.</text>
</comment>
<dbReference type="NCBIfam" id="TIGR00063">
    <property type="entry name" value="folE"/>
    <property type="match status" value="1"/>
</dbReference>
<dbReference type="InterPro" id="IPR018234">
    <property type="entry name" value="GTP_CycHdrlase_I_CS"/>
</dbReference>
<dbReference type="SUPFAM" id="SSF55620">
    <property type="entry name" value="Tetrahydrobiopterin biosynthesis enzymes-like"/>
    <property type="match status" value="1"/>
</dbReference>
<dbReference type="InterPro" id="IPR043133">
    <property type="entry name" value="GTP-CH-I_C/QueF"/>
</dbReference>
<dbReference type="AlphaFoldDB" id="A0A0M5M5T7"/>
<dbReference type="GO" id="GO:0003934">
    <property type="term" value="F:GTP cyclohydrolase I activity"/>
    <property type="evidence" value="ECO:0007669"/>
    <property type="project" value="UniProtKB-UniRule"/>
</dbReference>
<dbReference type="InterPro" id="IPR043134">
    <property type="entry name" value="GTP-CH-I_N"/>
</dbReference>
<keyword evidence="3 5" id="KW-0554">One-carbon metabolism</keyword>
<dbReference type="GO" id="GO:0005525">
    <property type="term" value="F:GTP binding"/>
    <property type="evidence" value="ECO:0007669"/>
    <property type="project" value="UniProtKB-KW"/>
</dbReference>
<protein>
    <recommendedName>
        <fullName evidence="5">GTP cyclohydrolase 1</fullName>
        <ecNumber evidence="5">3.5.4.16</ecNumber>
    </recommendedName>
    <alternativeName>
        <fullName evidence="5">GTP cyclohydrolase I</fullName>
        <shortName evidence="5">GTP-CH-I</shortName>
    </alternativeName>
</protein>
<dbReference type="PANTHER" id="PTHR11109">
    <property type="entry name" value="GTP CYCLOHYDROLASE I"/>
    <property type="match status" value="1"/>
</dbReference>
<dbReference type="InterPro" id="IPR001474">
    <property type="entry name" value="GTP_CycHdrlase_I"/>
</dbReference>
<reference evidence="6 7" key="1">
    <citation type="submission" date="2015-09" db="EMBL/GenBank/DDBJ databases">
        <authorList>
            <person name="Jackson K.R."/>
            <person name="Lunt B.L."/>
            <person name="Fisher J.N.B."/>
            <person name="Gardner A.V."/>
            <person name="Bailey M.E."/>
            <person name="Deus L.M."/>
            <person name="Earl A.S."/>
            <person name="Gibby P.D."/>
            <person name="Hartmann K.A."/>
            <person name="Liu J.E."/>
            <person name="Manci A.M."/>
            <person name="Nielsen D.A."/>
            <person name="Solomon M.B."/>
            <person name="Breakwell D.P."/>
            <person name="Burnett S.H."/>
            <person name="Grose J.H."/>
        </authorList>
    </citation>
    <scope>NUCLEOTIDE SEQUENCE [LARGE SCALE GENOMIC DNA]</scope>
    <source>
        <strain evidence="6 7">KCOM 1279</strain>
    </source>
</reference>
<dbReference type="Proteomes" id="UP000063147">
    <property type="component" value="Chromosome"/>
</dbReference>
<comment type="subunit">
    <text evidence="5">Homopolymer.</text>
</comment>
<dbReference type="GO" id="GO:0005737">
    <property type="term" value="C:cytoplasm"/>
    <property type="evidence" value="ECO:0007669"/>
    <property type="project" value="TreeGrafter"/>
</dbReference>
<dbReference type="NCBIfam" id="NF006826">
    <property type="entry name" value="PRK09347.1-3"/>
    <property type="match status" value="1"/>
</dbReference>
<sequence>MDSKKIENAFVEVIEALGEVQYKEELKDTPKRIADSYKEIFYGIGINPKEVLKRTFEVNSDELIIEKNIDFYSMCEHHFLPFFGTICIAYIPNKKIFGFGDILKLIEILSRRPQLQERLTEEIAKYIYEILNCQGVYVVVEAKHLCMTMRGQKKENTKILTTSAKGIFETDINKKLEVLTLLK</sequence>
<keyword evidence="5" id="KW-0547">Nucleotide-binding</keyword>
<evidence type="ECO:0000256" key="3">
    <source>
        <dbReference type="ARBA" id="ARBA00022563"/>
    </source>
</evidence>